<keyword evidence="3" id="KW-1185">Reference proteome</keyword>
<name>A4A3S0_9GAMM</name>
<reference evidence="2 3" key="1">
    <citation type="journal article" date="2007" name="Proc. Natl. Acad. Sci. U.S.A.">
        <title>Characterization of a marine gammaproteobacterium capable of aerobic anoxygenic photosynthesis.</title>
        <authorList>
            <person name="Fuchs B.M."/>
            <person name="Spring S."/>
            <person name="Teeling H."/>
            <person name="Quast C."/>
            <person name="Wulf J."/>
            <person name="Schattenhofer M."/>
            <person name="Yan S."/>
            <person name="Ferriera S."/>
            <person name="Johnson J."/>
            <person name="Glockner F.O."/>
            <person name="Amann R."/>
        </authorList>
    </citation>
    <scope>NUCLEOTIDE SEQUENCE [LARGE SCALE GENOMIC DNA]</scope>
    <source>
        <strain evidence="2">KT71</strain>
    </source>
</reference>
<dbReference type="InterPro" id="IPR002321">
    <property type="entry name" value="Cyt_c_II"/>
</dbReference>
<protein>
    <submittedName>
        <fullName evidence="2">Cytochrome c556</fullName>
    </submittedName>
</protein>
<dbReference type="HOGENOM" id="CLU_106713_4_0_6"/>
<dbReference type="STRING" id="314285.KT71_16776"/>
<reference evidence="2 3" key="2">
    <citation type="journal article" date="2009" name="PLoS ONE">
        <title>The photosynthetic apparatus and its regulation in the aerobic gammaproteobacterium Congregibacter litoralis gen. nov., sp. nov.</title>
        <authorList>
            <person name="Spring S."/>
            <person name="Lunsdorf H."/>
            <person name="Fuchs B.M."/>
            <person name="Tindall B.J."/>
        </authorList>
    </citation>
    <scope>NUCLEOTIDE SEQUENCE [LARGE SCALE GENOMIC DNA]</scope>
    <source>
        <strain evidence="2">KT71</strain>
    </source>
</reference>
<feature type="signal peptide" evidence="1">
    <location>
        <begin position="1"/>
        <end position="23"/>
    </location>
</feature>
<dbReference type="GO" id="GO:0005506">
    <property type="term" value="F:iron ion binding"/>
    <property type="evidence" value="ECO:0007669"/>
    <property type="project" value="InterPro"/>
</dbReference>
<dbReference type="InterPro" id="IPR010980">
    <property type="entry name" value="Cyt_c/b562"/>
</dbReference>
<comment type="caution">
    <text evidence="2">The sequence shown here is derived from an EMBL/GenBank/DDBJ whole genome shotgun (WGS) entry which is preliminary data.</text>
</comment>
<dbReference type="PROSITE" id="PS51009">
    <property type="entry name" value="CYTCII"/>
    <property type="match status" value="1"/>
</dbReference>
<gene>
    <name evidence="2" type="ORF">KT71_16776</name>
</gene>
<dbReference type="AlphaFoldDB" id="A4A3S0"/>
<feature type="chain" id="PRO_5002665398" evidence="1">
    <location>
        <begin position="24"/>
        <end position="166"/>
    </location>
</feature>
<evidence type="ECO:0000256" key="1">
    <source>
        <dbReference type="SAM" id="SignalP"/>
    </source>
</evidence>
<dbReference type="SUPFAM" id="SSF47175">
    <property type="entry name" value="Cytochromes"/>
    <property type="match status" value="1"/>
</dbReference>
<dbReference type="GO" id="GO:0022900">
    <property type="term" value="P:electron transport chain"/>
    <property type="evidence" value="ECO:0007669"/>
    <property type="project" value="InterPro"/>
</dbReference>
<organism evidence="2 3">
    <name type="scientific">Congregibacter litoralis KT71</name>
    <dbReference type="NCBI Taxonomy" id="314285"/>
    <lineage>
        <taxon>Bacteria</taxon>
        <taxon>Pseudomonadati</taxon>
        <taxon>Pseudomonadota</taxon>
        <taxon>Gammaproteobacteria</taxon>
        <taxon>Cellvibrionales</taxon>
        <taxon>Halieaceae</taxon>
        <taxon>Congregibacter</taxon>
    </lineage>
</organism>
<dbReference type="Gene3D" id="1.20.120.10">
    <property type="entry name" value="Cytochrome c/b562"/>
    <property type="match status" value="1"/>
</dbReference>
<evidence type="ECO:0000313" key="2">
    <source>
        <dbReference type="EMBL" id="EAQ99343.1"/>
    </source>
</evidence>
<dbReference type="GO" id="GO:0009055">
    <property type="term" value="F:electron transfer activity"/>
    <property type="evidence" value="ECO:0007669"/>
    <property type="project" value="InterPro"/>
</dbReference>
<evidence type="ECO:0000313" key="3">
    <source>
        <dbReference type="Proteomes" id="UP000019205"/>
    </source>
</evidence>
<keyword evidence="1" id="KW-0732">Signal</keyword>
<dbReference type="RefSeq" id="WP_008295791.1">
    <property type="nucleotide sequence ID" value="NZ_CM002299.1"/>
</dbReference>
<accession>A4A3S0</accession>
<dbReference type="Pfam" id="PF01322">
    <property type="entry name" value="Cytochrom_C_2"/>
    <property type="match status" value="1"/>
</dbReference>
<dbReference type="PRINTS" id="PR00608">
    <property type="entry name" value="CYTCHROMECII"/>
</dbReference>
<dbReference type="Proteomes" id="UP000019205">
    <property type="component" value="Chromosome"/>
</dbReference>
<dbReference type="eggNOG" id="COG3909">
    <property type="taxonomic scope" value="Bacteria"/>
</dbReference>
<dbReference type="EMBL" id="AAOA02000001">
    <property type="protein sequence ID" value="EAQ99343.1"/>
    <property type="molecule type" value="Genomic_DNA"/>
</dbReference>
<dbReference type="GO" id="GO:0020037">
    <property type="term" value="F:heme binding"/>
    <property type="evidence" value="ECO:0007669"/>
    <property type="project" value="InterPro"/>
</dbReference>
<dbReference type="InterPro" id="IPR015984">
    <property type="entry name" value="Cyt_c_prime_subgr"/>
</dbReference>
<proteinExistence type="predicted"/>
<sequence length="166" mass="17827">MSKNLFFKNLVSKKLLATGLAVATLSAAPLALSHLVKEEAMQSYRQSYFTLIAMNFGPMAAMVKGDMPWDDDKMLALAEDFAAVASVDVARAFGPGSDKGTTRAKPEIWENTDDFLEKYAALQSASKDLLAAAKSGDRGAIGGAIKDTGGTCKACHDEYKAKDYLY</sequence>